<evidence type="ECO:0000313" key="4">
    <source>
        <dbReference type="Proteomes" id="UP000281909"/>
    </source>
</evidence>
<protein>
    <recommendedName>
        <fullName evidence="2">DUF4234 domain-containing protein</fullName>
    </recommendedName>
</protein>
<feature type="transmembrane region" description="Helical" evidence="1">
    <location>
        <begin position="15"/>
        <end position="35"/>
    </location>
</feature>
<sequence>MSDISTLKEKNNLKTFHLILLTLITMGLYPLVWLYKTATVVEEVTRIKTLSHAGLVAYLVFCGLGGIFFAIPHLWFIATGYAVTVVAQLIAIAWCFRVRRALRAYTLTQHNFELRMNRLYSVLFGFCHINYCINDMARAKHKHDQKRQTPEGQVTAWIKKVLSRVK</sequence>
<dbReference type="AlphaFoldDB" id="A0A3S4QQC9"/>
<evidence type="ECO:0000259" key="2">
    <source>
        <dbReference type="Pfam" id="PF14018"/>
    </source>
</evidence>
<proteinExistence type="predicted"/>
<keyword evidence="1" id="KW-0472">Membrane</keyword>
<feature type="domain" description="DUF4234" evidence="2">
    <location>
        <begin position="18"/>
        <end position="103"/>
    </location>
</feature>
<accession>A0A3S4QQC9</accession>
<keyword evidence="1" id="KW-0812">Transmembrane</keyword>
<dbReference type="OrthoDB" id="7060663at2"/>
<keyword evidence="1" id="KW-1133">Transmembrane helix</keyword>
<feature type="transmembrane region" description="Helical" evidence="1">
    <location>
        <begin position="47"/>
        <end position="69"/>
    </location>
</feature>
<reference evidence="3 4" key="1">
    <citation type="submission" date="2018-12" db="EMBL/GenBank/DDBJ databases">
        <authorList>
            <consortium name="Pathogen Informatics"/>
        </authorList>
    </citation>
    <scope>NUCLEOTIDE SEQUENCE [LARGE SCALE GENOMIC DNA]</scope>
    <source>
        <strain evidence="3 4">NCTC9428</strain>
    </source>
</reference>
<evidence type="ECO:0000256" key="1">
    <source>
        <dbReference type="SAM" id="Phobius"/>
    </source>
</evidence>
<organism evidence="3 4">
    <name type="scientific">Pseudomonas fluorescens</name>
    <dbReference type="NCBI Taxonomy" id="294"/>
    <lineage>
        <taxon>Bacteria</taxon>
        <taxon>Pseudomonadati</taxon>
        <taxon>Pseudomonadota</taxon>
        <taxon>Gammaproteobacteria</taxon>
        <taxon>Pseudomonadales</taxon>
        <taxon>Pseudomonadaceae</taxon>
        <taxon>Pseudomonas</taxon>
    </lineage>
</organism>
<dbReference type="Proteomes" id="UP000281909">
    <property type="component" value="Chromosome"/>
</dbReference>
<gene>
    <name evidence="3" type="ORF">NCTC9428_04319</name>
</gene>
<dbReference type="Pfam" id="PF14018">
    <property type="entry name" value="DUF4234"/>
    <property type="match status" value="1"/>
</dbReference>
<dbReference type="EMBL" id="LR134318">
    <property type="protein sequence ID" value="VEF12660.1"/>
    <property type="molecule type" value="Genomic_DNA"/>
</dbReference>
<dbReference type="InterPro" id="IPR025328">
    <property type="entry name" value="DUF4234"/>
</dbReference>
<name>A0A3S4QQC9_PSEFL</name>
<dbReference type="RefSeq" id="WP_126366062.1">
    <property type="nucleotide sequence ID" value="NZ_LR134318.1"/>
</dbReference>
<evidence type="ECO:0000313" key="3">
    <source>
        <dbReference type="EMBL" id="VEF12660.1"/>
    </source>
</evidence>
<feature type="transmembrane region" description="Helical" evidence="1">
    <location>
        <begin position="75"/>
        <end position="96"/>
    </location>
</feature>